<evidence type="ECO:0000313" key="4">
    <source>
        <dbReference type="EMBL" id="NAZ16307.1"/>
    </source>
</evidence>
<dbReference type="Gene3D" id="3.20.20.70">
    <property type="entry name" value="Aldolase class I"/>
    <property type="match status" value="1"/>
</dbReference>
<protein>
    <submittedName>
        <fullName evidence="4">NADH:flavin oxidoreductase</fullName>
    </submittedName>
</protein>
<dbReference type="SUPFAM" id="SSF51395">
    <property type="entry name" value="FMN-linked oxidoreductases"/>
    <property type="match status" value="1"/>
</dbReference>
<evidence type="ECO:0000313" key="5">
    <source>
        <dbReference type="Proteomes" id="UP000477543"/>
    </source>
</evidence>
<sequence length="419" mass="45770">MTTTIPDPFAPTTLGPVTLRNRIIKAATSEGRSPKGLVTDDLIDFHLGFIRGGAGMTTVAYCCVSPEGASAPGQILMSEQALPGLQRLTDAIHAEGGAISAQLGHAGMVASKKITGVTSMGPSKFVNPSSMEYCRAIRREEITMVIEQFGAAARIAVQAGFDAVELHFGHNYLPSSFLSPLLNRRKDDYGGSIENRSRFVREIAQRVREEVGDKIAVIAKISMDDGLPGSIWLNDSIRTAQLLDEDRNLDAIELTQGSSIIRQMYLFRGDVPVSDFAAVVKEPMKTGVRLFGKLALGSFPYKDLYMLDAARQFVPVMKHTKLILLGGITNRGHIDTGMREGFDFVAMGRGLLREPDLANRIREDSTVTSRCIHCNKCMYTVYGRTHCVMEPNDHHGSVPDRNSPYAVDRARLLPLSSVG</sequence>
<reference evidence="4 5" key="1">
    <citation type="submission" date="2020-01" db="EMBL/GenBank/DDBJ databases">
        <title>Glutamicibacter soli M275.</title>
        <authorList>
            <person name="Meng X."/>
        </authorList>
    </citation>
    <scope>NUCLEOTIDE SEQUENCE [LARGE SCALE GENOMIC DNA]</scope>
    <source>
        <strain evidence="4 5">M275</strain>
    </source>
</reference>
<comment type="caution">
    <text evidence="4">The sequence shown here is derived from an EMBL/GenBank/DDBJ whole genome shotgun (WGS) entry which is preliminary data.</text>
</comment>
<dbReference type="RefSeq" id="WP_161449029.1">
    <property type="nucleotide sequence ID" value="NZ_WYDN01000007.1"/>
</dbReference>
<proteinExistence type="predicted"/>
<dbReference type="InterPro" id="IPR051799">
    <property type="entry name" value="NADH_flavin_oxidoreductase"/>
</dbReference>
<name>A0A6L9G5F0_9MICC</name>
<organism evidence="4 5">
    <name type="scientific">Glutamicibacter soli</name>
    <dbReference type="NCBI Taxonomy" id="453836"/>
    <lineage>
        <taxon>Bacteria</taxon>
        <taxon>Bacillati</taxon>
        <taxon>Actinomycetota</taxon>
        <taxon>Actinomycetes</taxon>
        <taxon>Micrococcales</taxon>
        <taxon>Micrococcaceae</taxon>
        <taxon>Glutamicibacter</taxon>
    </lineage>
</organism>
<feature type="domain" description="NADH:flavin oxidoreductase/NADH oxidase N-terminal" evidence="3">
    <location>
        <begin position="9"/>
        <end position="245"/>
    </location>
</feature>
<evidence type="ECO:0000256" key="2">
    <source>
        <dbReference type="ARBA" id="ARBA00023002"/>
    </source>
</evidence>
<dbReference type="Proteomes" id="UP000477543">
    <property type="component" value="Unassembled WGS sequence"/>
</dbReference>
<dbReference type="AlphaFoldDB" id="A0A6L9G5F0"/>
<dbReference type="PANTHER" id="PTHR43656">
    <property type="entry name" value="BINDING OXIDOREDUCTASE, PUTATIVE (AFU_ORTHOLOGUE AFUA_2G08260)-RELATED"/>
    <property type="match status" value="1"/>
</dbReference>
<dbReference type="Pfam" id="PF00724">
    <property type="entry name" value="Oxidored_FMN"/>
    <property type="match status" value="1"/>
</dbReference>
<dbReference type="EMBL" id="WYDN01000007">
    <property type="protein sequence ID" value="NAZ16307.1"/>
    <property type="molecule type" value="Genomic_DNA"/>
</dbReference>
<keyword evidence="2" id="KW-0560">Oxidoreductase</keyword>
<gene>
    <name evidence="4" type="ORF">GT020_09545</name>
</gene>
<dbReference type="CDD" id="cd02803">
    <property type="entry name" value="OYE_like_FMN_family"/>
    <property type="match status" value="1"/>
</dbReference>
<dbReference type="PANTHER" id="PTHR43656:SF2">
    <property type="entry name" value="BINDING OXIDOREDUCTASE, PUTATIVE (AFU_ORTHOLOGUE AFUA_2G08260)-RELATED"/>
    <property type="match status" value="1"/>
</dbReference>
<keyword evidence="1" id="KW-0285">Flavoprotein</keyword>
<dbReference type="InterPro" id="IPR001155">
    <property type="entry name" value="OxRdtase_FMN_N"/>
</dbReference>
<dbReference type="GO" id="GO:0016491">
    <property type="term" value="F:oxidoreductase activity"/>
    <property type="evidence" value="ECO:0007669"/>
    <property type="project" value="UniProtKB-KW"/>
</dbReference>
<accession>A0A6L9G5F0</accession>
<evidence type="ECO:0000256" key="1">
    <source>
        <dbReference type="ARBA" id="ARBA00022630"/>
    </source>
</evidence>
<dbReference type="GO" id="GO:0010181">
    <property type="term" value="F:FMN binding"/>
    <property type="evidence" value="ECO:0007669"/>
    <property type="project" value="InterPro"/>
</dbReference>
<evidence type="ECO:0000259" key="3">
    <source>
        <dbReference type="Pfam" id="PF00724"/>
    </source>
</evidence>
<dbReference type="InterPro" id="IPR013785">
    <property type="entry name" value="Aldolase_TIM"/>
</dbReference>